<keyword evidence="1" id="KW-0472">Membrane</keyword>
<feature type="transmembrane region" description="Helical" evidence="1">
    <location>
        <begin position="32"/>
        <end position="55"/>
    </location>
</feature>
<gene>
    <name evidence="2" type="ORF">PENTCL1PPCAC_14163</name>
</gene>
<feature type="non-terminal residue" evidence="2">
    <location>
        <position position="1"/>
    </location>
</feature>
<keyword evidence="1" id="KW-0812">Transmembrane</keyword>
<protein>
    <recommendedName>
        <fullName evidence="4">G protein-coupled receptor</fullName>
    </recommendedName>
</protein>
<evidence type="ECO:0008006" key="4">
    <source>
        <dbReference type="Google" id="ProtNLM"/>
    </source>
</evidence>
<feature type="transmembrane region" description="Helical" evidence="1">
    <location>
        <begin position="7"/>
        <end position="26"/>
    </location>
</feature>
<evidence type="ECO:0000313" key="2">
    <source>
        <dbReference type="EMBL" id="GMS91988.1"/>
    </source>
</evidence>
<proteinExistence type="predicted"/>
<comment type="caution">
    <text evidence="2">The sequence shown here is derived from an EMBL/GenBank/DDBJ whole genome shotgun (WGS) entry which is preliminary data.</text>
</comment>
<evidence type="ECO:0000313" key="3">
    <source>
        <dbReference type="Proteomes" id="UP001432027"/>
    </source>
</evidence>
<keyword evidence="3" id="KW-1185">Reference proteome</keyword>
<accession>A0AAV5TD52</accession>
<dbReference type="EMBL" id="BTSX01000004">
    <property type="protein sequence ID" value="GMS91988.1"/>
    <property type="molecule type" value="Genomic_DNA"/>
</dbReference>
<name>A0AAV5TD52_9BILA</name>
<evidence type="ECO:0000256" key="1">
    <source>
        <dbReference type="SAM" id="Phobius"/>
    </source>
</evidence>
<organism evidence="2 3">
    <name type="scientific">Pristionchus entomophagus</name>
    <dbReference type="NCBI Taxonomy" id="358040"/>
    <lineage>
        <taxon>Eukaryota</taxon>
        <taxon>Metazoa</taxon>
        <taxon>Ecdysozoa</taxon>
        <taxon>Nematoda</taxon>
        <taxon>Chromadorea</taxon>
        <taxon>Rhabditida</taxon>
        <taxon>Rhabditina</taxon>
        <taxon>Diplogasteromorpha</taxon>
        <taxon>Diplogasteroidea</taxon>
        <taxon>Neodiplogasteridae</taxon>
        <taxon>Pristionchus</taxon>
    </lineage>
</organism>
<dbReference type="Proteomes" id="UP001432027">
    <property type="component" value="Unassembled WGS sequence"/>
</dbReference>
<dbReference type="AlphaFoldDB" id="A0AAV5TD52"/>
<reference evidence="2" key="1">
    <citation type="submission" date="2023-10" db="EMBL/GenBank/DDBJ databases">
        <title>Genome assembly of Pristionchus species.</title>
        <authorList>
            <person name="Yoshida K."/>
            <person name="Sommer R.J."/>
        </authorList>
    </citation>
    <scope>NUCLEOTIDE SEQUENCE</scope>
    <source>
        <strain evidence="2">RS0144</strain>
    </source>
</reference>
<keyword evidence="1" id="KW-1133">Transmembrane helix</keyword>
<sequence length="87" mass="9706">GFYVHCLMTVIFLIGIIVPSIAVILIPGQTALVVYGFYIIFAFLCMIPISLVFLASVNSRLVIHHHSVRPFVKFAPHNRIPRSKSSP</sequence>